<dbReference type="PANTHER" id="PTHR43807">
    <property type="entry name" value="FI04487P"/>
    <property type="match status" value="1"/>
</dbReference>
<dbReference type="GO" id="GO:0016212">
    <property type="term" value="F:kynurenine-oxoglutarate transaminase activity"/>
    <property type="evidence" value="ECO:0007669"/>
    <property type="project" value="UniProtKB-EC"/>
</dbReference>
<evidence type="ECO:0000313" key="9">
    <source>
        <dbReference type="Proteomes" id="UP000675881"/>
    </source>
</evidence>
<accession>A0A7R8CG60</accession>
<evidence type="ECO:0000256" key="2">
    <source>
        <dbReference type="ARBA" id="ARBA00007441"/>
    </source>
</evidence>
<comment type="similarity">
    <text evidence="2">Belongs to the class-I pyridoxal-phosphate-dependent aminotransferase family.</text>
</comment>
<dbReference type="AlphaFoldDB" id="A0A7R8CG60"/>
<dbReference type="Gene3D" id="3.40.640.10">
    <property type="entry name" value="Type I PLP-dependent aspartate aminotransferase-like (Major domain)"/>
    <property type="match status" value="1"/>
</dbReference>
<dbReference type="SUPFAM" id="SSF53383">
    <property type="entry name" value="PLP-dependent transferases"/>
    <property type="match status" value="1"/>
</dbReference>
<evidence type="ECO:0000256" key="1">
    <source>
        <dbReference type="ARBA" id="ARBA00001933"/>
    </source>
</evidence>
<evidence type="ECO:0000256" key="6">
    <source>
        <dbReference type="ARBA" id="ARBA00024016"/>
    </source>
</evidence>
<feature type="domain" description="Aminotransferase class I/classII large" evidence="7">
    <location>
        <begin position="23"/>
        <end position="290"/>
    </location>
</feature>
<keyword evidence="8" id="KW-0456">Lyase</keyword>
<dbReference type="InterPro" id="IPR015421">
    <property type="entry name" value="PyrdxlP-dep_Trfase_major"/>
</dbReference>
<dbReference type="EC" id="2.6.1.64" evidence="8"/>
<dbReference type="CDD" id="cd00609">
    <property type="entry name" value="AAT_like"/>
    <property type="match status" value="1"/>
</dbReference>
<dbReference type="Pfam" id="PF00155">
    <property type="entry name" value="Aminotran_1_2"/>
    <property type="match status" value="1"/>
</dbReference>
<dbReference type="GO" id="GO:0005739">
    <property type="term" value="C:mitochondrion"/>
    <property type="evidence" value="ECO:0007669"/>
    <property type="project" value="TreeGrafter"/>
</dbReference>
<dbReference type="GO" id="GO:0047804">
    <property type="term" value="F:cysteine-S-conjugate beta-lyase activity"/>
    <property type="evidence" value="ECO:0007669"/>
    <property type="project" value="UniProtKB-EC"/>
</dbReference>
<evidence type="ECO:0000256" key="4">
    <source>
        <dbReference type="ARBA" id="ARBA00022679"/>
    </source>
</evidence>
<keyword evidence="3 8" id="KW-0032">Aminotransferase</keyword>
<dbReference type="Proteomes" id="UP000675881">
    <property type="component" value="Chromosome 1"/>
</dbReference>
<keyword evidence="9" id="KW-1185">Reference proteome</keyword>
<keyword evidence="4 8" id="KW-0808">Transferase</keyword>
<dbReference type="OrthoDB" id="2414662at2759"/>
<dbReference type="Gene3D" id="3.90.1150.10">
    <property type="entry name" value="Aspartate Aminotransferase, domain 1"/>
    <property type="match status" value="2"/>
</dbReference>
<comment type="pathway">
    <text evidence="6">Amino-acid degradation; L-kynurenine degradation; kynurenate from L-kynurenine: step 1/2.</text>
</comment>
<dbReference type="EMBL" id="HG994580">
    <property type="protein sequence ID" value="CAF2766226.1"/>
    <property type="molecule type" value="Genomic_DNA"/>
</dbReference>
<dbReference type="PANTHER" id="PTHR43807:SF20">
    <property type="entry name" value="FI04487P"/>
    <property type="match status" value="1"/>
</dbReference>
<gene>
    <name evidence="8" type="ORF">LSAA_2089</name>
</gene>
<dbReference type="InterPro" id="IPR015424">
    <property type="entry name" value="PyrdxlP-dep_Trfase"/>
</dbReference>
<dbReference type="GO" id="GO:0030170">
    <property type="term" value="F:pyridoxal phosphate binding"/>
    <property type="evidence" value="ECO:0007669"/>
    <property type="project" value="InterPro"/>
</dbReference>
<dbReference type="EC" id="4.4.1.13" evidence="8"/>
<reference evidence="8" key="1">
    <citation type="submission" date="2021-02" db="EMBL/GenBank/DDBJ databases">
        <authorList>
            <person name="Bekaert M."/>
        </authorList>
    </citation>
    <scope>NUCLEOTIDE SEQUENCE</scope>
    <source>
        <strain evidence="8">IoA-00</strain>
    </source>
</reference>
<sequence>MILFPTLFLRNSKNISADPNPNSVLHQYTRGFGHPRLIQALSKLYGRLLNHPVDPLKEVLVTDGAYEALFTSIMGHINPGDEVIIIEPYFDCYEPKVKLAGGTPVFISLAPTKKDGHITSADWKLNPEELSAAFTPKTKAIIFNNPNNPLGKVYKRDEIQMIADLCIKHNVLCISDDVYEHMVFDDNEMIRMATLPGMWERTITIGSAGKTFSVTGWKLGWALGPEHLIRNCQIPREGDGAKLIAQNATSSQFRRIFKPKRDYIARVLKDIGMNPVIPEGGYFILADWSSFADKVDLMRIIKHIGESYIRLCFIKHNDSLQKAEEILKAWKKELD</sequence>
<comment type="cofactor">
    <cofactor evidence="1">
        <name>pyridoxal 5'-phosphate</name>
        <dbReference type="ChEBI" id="CHEBI:597326"/>
    </cofactor>
</comment>
<dbReference type="EC" id="2.6.1.7" evidence="8"/>
<dbReference type="GO" id="GO:0097053">
    <property type="term" value="P:L-kynurenine catabolic process"/>
    <property type="evidence" value="ECO:0007669"/>
    <property type="project" value="UniProtKB-UniPathway"/>
</dbReference>
<evidence type="ECO:0000256" key="3">
    <source>
        <dbReference type="ARBA" id="ARBA00022576"/>
    </source>
</evidence>
<protein>
    <submittedName>
        <fullName evidence="8">CCBL</fullName>
        <ecNumber evidence="8">2.6.1.64</ecNumber>
        <ecNumber evidence="8">2.6.1.7</ecNumber>
        <ecNumber evidence="8">4.4.1.13</ecNumber>
    </submittedName>
</protein>
<keyword evidence="5" id="KW-0663">Pyridoxal phosphate</keyword>
<dbReference type="InterPro" id="IPR004839">
    <property type="entry name" value="Aminotransferase_I/II_large"/>
</dbReference>
<dbReference type="GO" id="GO:0047316">
    <property type="term" value="F:glutamine-phenylpyruvate transaminase activity"/>
    <property type="evidence" value="ECO:0007669"/>
    <property type="project" value="UniProtKB-EC"/>
</dbReference>
<name>A0A7R8CG60_LEPSM</name>
<proteinExistence type="inferred from homology"/>
<dbReference type="InterPro" id="IPR015422">
    <property type="entry name" value="PyrdxlP-dep_Trfase_small"/>
</dbReference>
<dbReference type="UniPathway" id="UPA00334">
    <property type="reaction ID" value="UER00726"/>
</dbReference>
<dbReference type="FunFam" id="3.40.640.10:FF:000024">
    <property type="entry name" value="Kynurenine--oxoglutarate transaminase 3"/>
    <property type="match status" value="1"/>
</dbReference>
<evidence type="ECO:0000259" key="7">
    <source>
        <dbReference type="Pfam" id="PF00155"/>
    </source>
</evidence>
<organism evidence="8 9">
    <name type="scientific">Lepeophtheirus salmonis</name>
    <name type="common">Salmon louse</name>
    <name type="synonym">Caligus salmonis</name>
    <dbReference type="NCBI Taxonomy" id="72036"/>
    <lineage>
        <taxon>Eukaryota</taxon>
        <taxon>Metazoa</taxon>
        <taxon>Ecdysozoa</taxon>
        <taxon>Arthropoda</taxon>
        <taxon>Crustacea</taxon>
        <taxon>Multicrustacea</taxon>
        <taxon>Hexanauplia</taxon>
        <taxon>Copepoda</taxon>
        <taxon>Siphonostomatoida</taxon>
        <taxon>Caligidae</taxon>
        <taxon>Lepeophtheirus</taxon>
    </lineage>
</organism>
<evidence type="ECO:0000313" key="8">
    <source>
        <dbReference type="EMBL" id="CAF2766226.1"/>
    </source>
</evidence>
<evidence type="ECO:0000256" key="5">
    <source>
        <dbReference type="ARBA" id="ARBA00022898"/>
    </source>
</evidence>
<dbReference type="InterPro" id="IPR051326">
    <property type="entry name" value="Kynurenine-oxoglutarate_AT"/>
</dbReference>